<feature type="transmembrane region" description="Helical" evidence="1">
    <location>
        <begin position="32"/>
        <end position="50"/>
    </location>
</feature>
<accession>A0A0W8FHE3</accession>
<feature type="transmembrane region" description="Helical" evidence="1">
    <location>
        <begin position="9"/>
        <end position="26"/>
    </location>
</feature>
<gene>
    <name evidence="2" type="ORF">ASZ90_009951</name>
</gene>
<proteinExistence type="predicted"/>
<keyword evidence="1" id="KW-0472">Membrane</keyword>
<feature type="transmembrane region" description="Helical" evidence="1">
    <location>
        <begin position="166"/>
        <end position="184"/>
    </location>
</feature>
<reference evidence="2" key="1">
    <citation type="journal article" date="2015" name="Proc. Natl. Acad. Sci. U.S.A.">
        <title>Networks of energetic and metabolic interactions define dynamics in microbial communities.</title>
        <authorList>
            <person name="Embree M."/>
            <person name="Liu J.K."/>
            <person name="Al-Bassam M.M."/>
            <person name="Zengler K."/>
        </authorList>
    </citation>
    <scope>NUCLEOTIDE SEQUENCE</scope>
</reference>
<name>A0A0W8FHE3_9ZZZZ</name>
<dbReference type="Pfam" id="PF09997">
    <property type="entry name" value="DUF2238"/>
    <property type="match status" value="1"/>
</dbReference>
<feature type="transmembrane region" description="Helical" evidence="1">
    <location>
        <begin position="57"/>
        <end position="79"/>
    </location>
</feature>
<feature type="transmembrane region" description="Helical" evidence="1">
    <location>
        <begin position="91"/>
        <end position="111"/>
    </location>
</feature>
<dbReference type="InterPro" id="IPR014509">
    <property type="entry name" value="YjdF-like"/>
</dbReference>
<keyword evidence="1" id="KW-0812">Transmembrane</keyword>
<feature type="transmembrane region" description="Helical" evidence="1">
    <location>
        <begin position="123"/>
        <end position="146"/>
    </location>
</feature>
<evidence type="ECO:0000256" key="1">
    <source>
        <dbReference type="SAM" id="Phobius"/>
    </source>
</evidence>
<organism evidence="2">
    <name type="scientific">hydrocarbon metagenome</name>
    <dbReference type="NCBI Taxonomy" id="938273"/>
    <lineage>
        <taxon>unclassified sequences</taxon>
        <taxon>metagenomes</taxon>
        <taxon>ecological metagenomes</taxon>
    </lineage>
</organism>
<evidence type="ECO:0000313" key="2">
    <source>
        <dbReference type="EMBL" id="KUG20295.1"/>
    </source>
</evidence>
<dbReference type="EMBL" id="LNQE01001205">
    <property type="protein sequence ID" value="KUG20295.1"/>
    <property type="molecule type" value="Genomic_DNA"/>
</dbReference>
<comment type="caution">
    <text evidence="2">The sequence shown here is derived from an EMBL/GenBank/DDBJ whole genome shotgun (WGS) entry which is preliminary data.</text>
</comment>
<sequence length="185" mass="21235">MNKRPHEMYLAYIAQTLLGANVIIAAELRDFPAVMLGGLMFLVGLIPYLITWKMKIVFPWFVYLLVSLALLIHASGYIQERYIMHAHWDKFAHLVSGSAVALIGFLFVMFLDYIRQYNLDHSFIALFTVLFTLACEYCWEVAEFLVDTFFGGSFAGPMQLSNTDTMMDMIFVFMPGVFFALLCYN</sequence>
<protein>
    <submittedName>
        <fullName evidence="2">Membrane protein</fullName>
    </submittedName>
</protein>
<keyword evidence="1" id="KW-1133">Transmembrane helix</keyword>
<dbReference type="AlphaFoldDB" id="A0A0W8FHE3"/>